<dbReference type="GO" id="GO:0003924">
    <property type="term" value="F:GTPase activity"/>
    <property type="evidence" value="ECO:0007669"/>
    <property type="project" value="InterPro"/>
</dbReference>
<dbReference type="GO" id="GO:0032790">
    <property type="term" value="P:ribosome disassembly"/>
    <property type="evidence" value="ECO:0007669"/>
    <property type="project" value="TreeGrafter"/>
</dbReference>
<dbReference type="InterPro" id="IPR035649">
    <property type="entry name" value="EFG_V"/>
</dbReference>
<dbReference type="NCBIfam" id="TIGR00231">
    <property type="entry name" value="small_GTP"/>
    <property type="match status" value="1"/>
</dbReference>
<dbReference type="SMART" id="SM00838">
    <property type="entry name" value="EFG_C"/>
    <property type="match status" value="1"/>
</dbReference>
<evidence type="ECO:0000256" key="1">
    <source>
        <dbReference type="ARBA" id="ARBA00017872"/>
    </source>
</evidence>
<dbReference type="Gene3D" id="3.30.70.870">
    <property type="entry name" value="Elongation Factor G (Translational Gtpase), domain 3"/>
    <property type="match status" value="1"/>
</dbReference>
<comment type="function">
    <text evidence="5">Catalyzes the GTP-dependent ribosomal translocation step during translation elongation. During this step, the ribosome changes from the pre-translocational (PRE) to the post-translocational (POST) state as the newly formed A-site-bound peptidyl-tRNA and P-site-bound deacylated tRNA move to the P and E sites, respectively. Catalyzes the coordinated movement of the two tRNA molecules, the mRNA and conformational changes in the ribosome.</text>
</comment>
<dbReference type="Gene3D" id="3.30.70.240">
    <property type="match status" value="1"/>
</dbReference>
<dbReference type="Gene3D" id="2.40.30.10">
    <property type="entry name" value="Translation factors"/>
    <property type="match status" value="1"/>
</dbReference>
<evidence type="ECO:0000256" key="5">
    <source>
        <dbReference type="ARBA" id="ARBA00024731"/>
    </source>
</evidence>
<evidence type="ECO:0000313" key="7">
    <source>
        <dbReference type="EMBL" id="MCS3679047.1"/>
    </source>
</evidence>
<dbReference type="InterPro" id="IPR027417">
    <property type="entry name" value="P-loop_NTPase"/>
</dbReference>
<evidence type="ECO:0000256" key="3">
    <source>
        <dbReference type="ARBA" id="ARBA00022768"/>
    </source>
</evidence>
<dbReference type="PROSITE" id="PS51722">
    <property type="entry name" value="G_TR_2"/>
    <property type="match status" value="1"/>
</dbReference>
<dbReference type="SUPFAM" id="SSF50447">
    <property type="entry name" value="Translation proteins"/>
    <property type="match status" value="1"/>
</dbReference>
<sequence length="707" mass="77712">MTVSDAQQIRNIALVGHQGSGKTALTEALLHTSGAISRVGSVPDGTTQSDYHESEKERQMSIFATLLHASWDDTKINILDTPGYPDFASEVIASMRVADTALYVMDARSGVEVGTEMAWSYGEQTDTPALFVINHIDQASADFRSIVGEIEDRFGRGATPVQLPAGEGTRTLVDVLHMRQLYYPEGETEPEVQPIDDAFEDEARTLHETLVEDIAASDDRLMEAYFEQGELTDDQMRNGLRAAIIERDLYPVFVTSATEEVGVSRLLDFIGSVCPSPASRLLETEGGQELTSDPDDDPVAFVYRTMAQEHVGEYSYVRVFDGTLQSGQDLENARTGATERLGQIYELNGEERNNVPRLIAGDLGALVKLEDTTTNDTLRAPASDVVIPSIQFPAPRYRMAVRPVQEGQEDKLARGLHQITDEDPSLVFNHDALLNQLTLSGVGEMHLQIAKSRLERQAGVEVEFVEPRISYREAIQNRATAEHRHKKQSGGAGEFADISMLVEPLDGAFDPPDAIEVRGEETVETEWGAEIHFVDAIVGGVIDMNKFFSSIRKGVLNTMEEGPVAGFPVGNVRIVIHDGDMHPVDSNEAAFKRAAFECFRQAFQKAGPVLLEPIHEVTITTPDDYTGDIISDLNTRRGRVQGIDTQGALQKITAEVPEAELHQYSTTLRSLTQGRGLHHTKFSHYEQMPGHVQEEVVDETTAPAAAA</sequence>
<dbReference type="Gene3D" id="3.30.230.10">
    <property type="match status" value="1"/>
</dbReference>
<dbReference type="PANTHER" id="PTHR43261:SF6">
    <property type="entry name" value="ELONGATION FACTOR G-LIKE PROTEIN"/>
    <property type="match status" value="1"/>
</dbReference>
<keyword evidence="2" id="KW-0547">Nucleotide-binding</keyword>
<dbReference type="AlphaFoldDB" id="A0A9X2Q120"/>
<dbReference type="GO" id="GO:0005525">
    <property type="term" value="F:GTP binding"/>
    <property type="evidence" value="ECO:0007669"/>
    <property type="project" value="UniProtKB-KW"/>
</dbReference>
<dbReference type="Gene3D" id="3.40.50.300">
    <property type="entry name" value="P-loop containing nucleotide triphosphate hydrolases"/>
    <property type="match status" value="1"/>
</dbReference>
<dbReference type="InterPro" id="IPR020568">
    <property type="entry name" value="Ribosomal_Su5_D2-typ_SF"/>
</dbReference>
<evidence type="ECO:0000256" key="2">
    <source>
        <dbReference type="ARBA" id="ARBA00022741"/>
    </source>
</evidence>
<organism evidence="7 8">
    <name type="scientific">Salinibacter ruber</name>
    <dbReference type="NCBI Taxonomy" id="146919"/>
    <lineage>
        <taxon>Bacteria</taxon>
        <taxon>Pseudomonadati</taxon>
        <taxon>Rhodothermota</taxon>
        <taxon>Rhodothermia</taxon>
        <taxon>Rhodothermales</taxon>
        <taxon>Salinibacteraceae</taxon>
        <taxon>Salinibacter</taxon>
    </lineage>
</organism>
<dbReference type="InterPro" id="IPR000795">
    <property type="entry name" value="T_Tr_GTP-bd_dom"/>
</dbReference>
<dbReference type="PANTHER" id="PTHR43261">
    <property type="entry name" value="TRANSLATION ELONGATION FACTOR G-RELATED"/>
    <property type="match status" value="1"/>
</dbReference>
<dbReference type="CDD" id="cd04088">
    <property type="entry name" value="EFG_mtEFG_II"/>
    <property type="match status" value="1"/>
</dbReference>
<dbReference type="InterPro" id="IPR053905">
    <property type="entry name" value="EF-G-like_DII"/>
</dbReference>
<dbReference type="InterPro" id="IPR014721">
    <property type="entry name" value="Ribsml_uS5_D2-typ_fold_subgr"/>
</dbReference>
<dbReference type="Pfam" id="PF00009">
    <property type="entry name" value="GTP_EFTU"/>
    <property type="match status" value="1"/>
</dbReference>
<evidence type="ECO:0000259" key="6">
    <source>
        <dbReference type="PROSITE" id="PS51722"/>
    </source>
</evidence>
<dbReference type="CDD" id="cd16262">
    <property type="entry name" value="EFG_III"/>
    <property type="match status" value="1"/>
</dbReference>
<protein>
    <recommendedName>
        <fullName evidence="1">Elongation factor G</fullName>
    </recommendedName>
</protein>
<dbReference type="NCBIfam" id="NF009381">
    <property type="entry name" value="PRK12740.1-5"/>
    <property type="match status" value="1"/>
</dbReference>
<gene>
    <name evidence="7" type="ORF">GGP71_002990</name>
</gene>
<dbReference type="InterPro" id="IPR035647">
    <property type="entry name" value="EFG_III/V"/>
</dbReference>
<keyword evidence="3 7" id="KW-0251">Elongation factor</keyword>
<keyword evidence="4" id="KW-0342">GTP-binding</keyword>
<feature type="domain" description="Tr-type G" evidence="6">
    <location>
        <begin position="7"/>
        <end position="278"/>
    </location>
</feature>
<reference evidence="7" key="1">
    <citation type="submission" date="2022-08" db="EMBL/GenBank/DDBJ databases">
        <title>Genomic Encyclopedia of Type Strains, Phase V (KMG-V): Genome sequencing to study the core and pangenomes of soil and plant-associated prokaryotes.</title>
        <authorList>
            <person name="Whitman W."/>
        </authorList>
    </citation>
    <scope>NUCLEOTIDE SEQUENCE</scope>
    <source>
        <strain evidence="7">0</strain>
    </source>
</reference>
<dbReference type="CDD" id="cd03713">
    <property type="entry name" value="EFG_mtEFG_C"/>
    <property type="match status" value="1"/>
</dbReference>
<name>A0A9X2Q120_9BACT</name>
<dbReference type="SMART" id="SM00889">
    <property type="entry name" value="EFG_IV"/>
    <property type="match status" value="1"/>
</dbReference>
<dbReference type="CDD" id="cd04170">
    <property type="entry name" value="EF-G_bact"/>
    <property type="match status" value="1"/>
</dbReference>
<dbReference type="EMBL" id="JANUAU010000011">
    <property type="protein sequence ID" value="MCS3679047.1"/>
    <property type="molecule type" value="Genomic_DNA"/>
</dbReference>
<dbReference type="Pfam" id="PF22042">
    <property type="entry name" value="EF-G_D2"/>
    <property type="match status" value="1"/>
</dbReference>
<dbReference type="SUPFAM" id="SSF54211">
    <property type="entry name" value="Ribosomal protein S5 domain 2-like"/>
    <property type="match status" value="1"/>
</dbReference>
<dbReference type="InterPro" id="IPR009022">
    <property type="entry name" value="EFG_III"/>
</dbReference>
<dbReference type="InterPro" id="IPR047872">
    <property type="entry name" value="EFG_IV"/>
</dbReference>
<accession>A0A9X2Q120</accession>
<dbReference type="InterPro" id="IPR005517">
    <property type="entry name" value="Transl_elong_EFG/EF2_IV"/>
</dbReference>
<dbReference type="InterPro" id="IPR000640">
    <property type="entry name" value="EFG_V-like"/>
</dbReference>
<keyword evidence="3 7" id="KW-0648">Protein biosynthesis</keyword>
<dbReference type="FunFam" id="3.30.70.240:FF:000001">
    <property type="entry name" value="Elongation factor G"/>
    <property type="match status" value="1"/>
</dbReference>
<dbReference type="Pfam" id="PF14492">
    <property type="entry name" value="EFG_III"/>
    <property type="match status" value="1"/>
</dbReference>
<dbReference type="InterPro" id="IPR005225">
    <property type="entry name" value="Small_GTP-bd"/>
</dbReference>
<evidence type="ECO:0000256" key="4">
    <source>
        <dbReference type="ARBA" id="ARBA00023134"/>
    </source>
</evidence>
<dbReference type="Pfam" id="PF00679">
    <property type="entry name" value="EFG_C"/>
    <property type="match status" value="1"/>
</dbReference>
<dbReference type="SUPFAM" id="SSF54980">
    <property type="entry name" value="EF-G C-terminal domain-like"/>
    <property type="match status" value="2"/>
</dbReference>
<evidence type="ECO:0000313" key="8">
    <source>
        <dbReference type="Proteomes" id="UP001155027"/>
    </source>
</evidence>
<dbReference type="InterPro" id="IPR009000">
    <property type="entry name" value="Transl_B-barrel_sf"/>
</dbReference>
<dbReference type="InterPro" id="IPR041095">
    <property type="entry name" value="EFG_II"/>
</dbReference>
<dbReference type="Pfam" id="PF03764">
    <property type="entry name" value="EFG_IV"/>
    <property type="match status" value="1"/>
</dbReference>
<comment type="caution">
    <text evidence="7">The sequence shown here is derived from an EMBL/GenBank/DDBJ whole genome shotgun (WGS) entry which is preliminary data.</text>
</comment>
<dbReference type="RefSeq" id="WP_259080950.1">
    <property type="nucleotide sequence ID" value="NZ_JANUAU010000011.1"/>
</dbReference>
<dbReference type="Proteomes" id="UP001155027">
    <property type="component" value="Unassembled WGS sequence"/>
</dbReference>
<proteinExistence type="predicted"/>
<dbReference type="SUPFAM" id="SSF52540">
    <property type="entry name" value="P-loop containing nucleoside triphosphate hydrolases"/>
    <property type="match status" value="1"/>
</dbReference>
<dbReference type="CDD" id="cd01434">
    <property type="entry name" value="EFG_mtEFG1_IV"/>
    <property type="match status" value="1"/>
</dbReference>
<dbReference type="GO" id="GO:0003746">
    <property type="term" value="F:translation elongation factor activity"/>
    <property type="evidence" value="ECO:0007669"/>
    <property type="project" value="UniProtKB-KW"/>
</dbReference>